<organism evidence="1 2">
    <name type="scientific">Geobacter benzoatilyticus</name>
    <dbReference type="NCBI Taxonomy" id="2815309"/>
    <lineage>
        <taxon>Bacteria</taxon>
        <taxon>Pseudomonadati</taxon>
        <taxon>Thermodesulfobacteriota</taxon>
        <taxon>Desulfuromonadia</taxon>
        <taxon>Geobacterales</taxon>
        <taxon>Geobacteraceae</taxon>
        <taxon>Geobacter</taxon>
    </lineage>
</organism>
<evidence type="ECO:0008006" key="3">
    <source>
        <dbReference type="Google" id="ProtNLM"/>
    </source>
</evidence>
<name>A0ABX7Q6B5_9BACT</name>
<sequence>MMERRWLRGLILLLCFLALPGCYYLRLAAEPLPKPRFVTLRPADEVYAEVRTLLPRIGYVIEQEDPKERTLLTEFSHIATRAGGITLPAGGRLYFHKLRVKVGGGEGGADVELESVDLEIRSSYVYEEDGKVLSFKKRYPYDHYPSMFDLSSVHNELGRVRVYLETALENGGTHGK</sequence>
<protein>
    <recommendedName>
        <fullName evidence="3">Lipoprotein</fullName>
    </recommendedName>
</protein>
<accession>A0ABX7Q6B5</accession>
<evidence type="ECO:0000313" key="1">
    <source>
        <dbReference type="EMBL" id="QSV46919.1"/>
    </source>
</evidence>
<proteinExistence type="predicted"/>
<dbReference type="Proteomes" id="UP000663651">
    <property type="component" value="Chromosome"/>
</dbReference>
<keyword evidence="2" id="KW-1185">Reference proteome</keyword>
<dbReference type="EMBL" id="CP071382">
    <property type="protein sequence ID" value="QSV46919.1"/>
    <property type="molecule type" value="Genomic_DNA"/>
</dbReference>
<reference evidence="1 2" key="1">
    <citation type="submission" date="2021-03" db="EMBL/GenBank/DDBJ databases">
        <title>Geobacter metallireducens gen. nov. sp. nov., a microorganism capable of coupling the complete oxidation of organic compounds to the reduction of iron and other metals.</title>
        <authorList>
            <person name="Li Y."/>
        </authorList>
    </citation>
    <scope>NUCLEOTIDE SEQUENCE [LARGE SCALE GENOMIC DNA]</scope>
    <source>
        <strain evidence="1 2">Jerry-YX</strain>
    </source>
</reference>
<gene>
    <name evidence="1" type="ORF">JZM60_06545</name>
</gene>
<evidence type="ECO:0000313" key="2">
    <source>
        <dbReference type="Proteomes" id="UP000663651"/>
    </source>
</evidence>